<evidence type="ECO:0000256" key="3">
    <source>
        <dbReference type="ARBA" id="ARBA00022670"/>
    </source>
</evidence>
<keyword evidence="7 9" id="KW-1133">Transmembrane helix</keyword>
<accession>A0A2H0V282</accession>
<dbReference type="Proteomes" id="UP000228626">
    <property type="component" value="Unassembled WGS sequence"/>
</dbReference>
<evidence type="ECO:0000256" key="8">
    <source>
        <dbReference type="ARBA" id="ARBA00023136"/>
    </source>
</evidence>
<organism evidence="11 12">
    <name type="scientific">Candidatus Falkowbacteria bacterium CG10_big_fil_rev_8_21_14_0_10_43_10</name>
    <dbReference type="NCBI Taxonomy" id="1974567"/>
    <lineage>
        <taxon>Bacteria</taxon>
        <taxon>Candidatus Falkowiibacteriota</taxon>
    </lineage>
</organism>
<feature type="active site" evidence="9">
    <location>
        <position position="122"/>
    </location>
</feature>
<dbReference type="HAMAP" id="MF_00161">
    <property type="entry name" value="LspA"/>
    <property type="match status" value="1"/>
</dbReference>
<keyword evidence="8 9" id="KW-0472">Membrane</keyword>
<feature type="transmembrane region" description="Helical" evidence="9">
    <location>
        <begin position="12"/>
        <end position="29"/>
    </location>
</feature>
<dbReference type="InterPro" id="IPR001872">
    <property type="entry name" value="Peptidase_A8"/>
</dbReference>
<comment type="subcellular location">
    <subcellularLocation>
        <location evidence="9">Cell membrane</location>
        <topology evidence="9">Multi-pass membrane protein</topology>
    </subcellularLocation>
</comment>
<keyword evidence="2 9" id="KW-1003">Cell membrane</keyword>
<dbReference type="PRINTS" id="PR00781">
    <property type="entry name" value="LIPOSIGPTASE"/>
</dbReference>
<evidence type="ECO:0000256" key="4">
    <source>
        <dbReference type="ARBA" id="ARBA00022692"/>
    </source>
</evidence>
<evidence type="ECO:0000256" key="2">
    <source>
        <dbReference type="ARBA" id="ARBA00022475"/>
    </source>
</evidence>
<protein>
    <recommendedName>
        <fullName evidence="9">Lipoprotein signal peptidase</fullName>
        <ecNumber evidence="9">3.4.23.36</ecNumber>
    </recommendedName>
    <alternativeName>
        <fullName evidence="9">Prolipoprotein signal peptidase</fullName>
    </alternativeName>
    <alternativeName>
        <fullName evidence="9">Signal peptidase II</fullName>
        <shortName evidence="9">SPase II</shortName>
    </alternativeName>
</protein>
<dbReference type="UniPathway" id="UPA00665"/>
<feature type="transmembrane region" description="Helical" evidence="9">
    <location>
        <begin position="98"/>
        <end position="115"/>
    </location>
</feature>
<dbReference type="EMBL" id="PFAR01000025">
    <property type="protein sequence ID" value="PIR93175.1"/>
    <property type="molecule type" value="Genomic_DNA"/>
</dbReference>
<dbReference type="GO" id="GO:0005886">
    <property type="term" value="C:plasma membrane"/>
    <property type="evidence" value="ECO:0007669"/>
    <property type="project" value="UniProtKB-SubCell"/>
</dbReference>
<dbReference type="PANTHER" id="PTHR33695:SF1">
    <property type="entry name" value="LIPOPROTEIN SIGNAL PEPTIDASE"/>
    <property type="match status" value="1"/>
</dbReference>
<name>A0A2H0V282_9BACT</name>
<sequence>MLDFNKRRYIKVGAVLGSTIFLFIADRILKYWELNFLYNQRVEIIKGWVSLDLFKNKDIAFSLPVSQFIAVPAIVLIICLLIYYFIKSAQQGFGPREAVLLLIIFGAAGNLFDRLRYGYVIDYINFSFWPVFNLADAMIGGGTAAMIVLLLKKNK</sequence>
<feature type="transmembrane region" description="Helical" evidence="9">
    <location>
        <begin position="65"/>
        <end position="86"/>
    </location>
</feature>
<keyword evidence="4 9" id="KW-0812">Transmembrane</keyword>
<gene>
    <name evidence="9" type="primary">lspA</name>
    <name evidence="11" type="ORF">COT99_02170</name>
</gene>
<feature type="transmembrane region" description="Helical" evidence="9">
    <location>
        <begin position="127"/>
        <end position="151"/>
    </location>
</feature>
<proteinExistence type="inferred from homology"/>
<evidence type="ECO:0000313" key="11">
    <source>
        <dbReference type="EMBL" id="PIR93175.1"/>
    </source>
</evidence>
<comment type="pathway">
    <text evidence="9">Protein modification; lipoprotein biosynthesis (signal peptide cleavage).</text>
</comment>
<dbReference type="PANTHER" id="PTHR33695">
    <property type="entry name" value="LIPOPROTEIN SIGNAL PEPTIDASE"/>
    <property type="match status" value="1"/>
</dbReference>
<evidence type="ECO:0000256" key="1">
    <source>
        <dbReference type="ARBA" id="ARBA00006139"/>
    </source>
</evidence>
<comment type="catalytic activity">
    <reaction evidence="9">
        <text>Release of signal peptides from bacterial membrane prolipoproteins. Hydrolyzes -Xaa-Yaa-Zaa-|-(S,diacylglyceryl)Cys-, in which Xaa is hydrophobic (preferably Leu), and Yaa (Ala or Ser) and Zaa (Gly or Ala) have small, neutral side chains.</text>
        <dbReference type="EC" id="3.4.23.36"/>
    </reaction>
</comment>
<comment type="caution">
    <text evidence="11">The sequence shown here is derived from an EMBL/GenBank/DDBJ whole genome shotgun (WGS) entry which is preliminary data.</text>
</comment>
<evidence type="ECO:0000256" key="6">
    <source>
        <dbReference type="ARBA" id="ARBA00022801"/>
    </source>
</evidence>
<comment type="function">
    <text evidence="9">This protein specifically catalyzes the removal of signal peptides from prolipoproteins.</text>
</comment>
<dbReference type="GO" id="GO:0004190">
    <property type="term" value="F:aspartic-type endopeptidase activity"/>
    <property type="evidence" value="ECO:0007669"/>
    <property type="project" value="UniProtKB-UniRule"/>
</dbReference>
<dbReference type="Pfam" id="PF01252">
    <property type="entry name" value="Peptidase_A8"/>
    <property type="match status" value="1"/>
</dbReference>
<keyword evidence="3 9" id="KW-0645">Protease</keyword>
<evidence type="ECO:0000256" key="9">
    <source>
        <dbReference type="HAMAP-Rule" id="MF_00161"/>
    </source>
</evidence>
<reference evidence="12" key="1">
    <citation type="submission" date="2017-09" db="EMBL/GenBank/DDBJ databases">
        <title>Depth-based differentiation of microbial function through sediment-hosted aquifers and enrichment of novel symbionts in the deep terrestrial subsurface.</title>
        <authorList>
            <person name="Probst A.J."/>
            <person name="Ladd B."/>
            <person name="Jarett J.K."/>
            <person name="Geller-Mcgrath D.E."/>
            <person name="Sieber C.M.K."/>
            <person name="Emerson J.B."/>
            <person name="Anantharaman K."/>
            <person name="Thomas B.C."/>
            <person name="Malmstrom R."/>
            <person name="Stieglmeier M."/>
            <person name="Klingl A."/>
            <person name="Woyke T."/>
            <person name="Ryan C.M."/>
            <person name="Banfield J.F."/>
        </authorList>
    </citation>
    <scope>NUCLEOTIDE SEQUENCE [LARGE SCALE GENOMIC DNA]</scope>
</reference>
<evidence type="ECO:0000313" key="12">
    <source>
        <dbReference type="Proteomes" id="UP000228626"/>
    </source>
</evidence>
<keyword evidence="6 9" id="KW-0378">Hydrolase</keyword>
<comment type="similarity">
    <text evidence="1 9 10">Belongs to the peptidase A8 family.</text>
</comment>
<feature type="active site" evidence="9">
    <location>
        <position position="136"/>
    </location>
</feature>
<keyword evidence="5 9" id="KW-0064">Aspartyl protease</keyword>
<dbReference type="EC" id="3.4.23.36" evidence="9"/>
<evidence type="ECO:0000256" key="10">
    <source>
        <dbReference type="RuleBase" id="RU004181"/>
    </source>
</evidence>
<evidence type="ECO:0000256" key="7">
    <source>
        <dbReference type="ARBA" id="ARBA00022989"/>
    </source>
</evidence>
<evidence type="ECO:0000256" key="5">
    <source>
        <dbReference type="ARBA" id="ARBA00022750"/>
    </source>
</evidence>
<dbReference type="GO" id="GO:0006508">
    <property type="term" value="P:proteolysis"/>
    <property type="evidence" value="ECO:0007669"/>
    <property type="project" value="UniProtKB-KW"/>
</dbReference>
<dbReference type="AlphaFoldDB" id="A0A2H0V282"/>